<accession>A0A6H0XT85</accession>
<dbReference type="GO" id="GO:0020037">
    <property type="term" value="F:heme binding"/>
    <property type="evidence" value="ECO:0007669"/>
    <property type="project" value="InterPro"/>
</dbReference>
<evidence type="ECO:0000256" key="7">
    <source>
        <dbReference type="ARBA" id="ARBA00023033"/>
    </source>
</evidence>
<dbReference type="EMBL" id="CP051140">
    <property type="protein sequence ID" value="QIW97932.1"/>
    <property type="molecule type" value="Genomic_DNA"/>
</dbReference>
<comment type="similarity">
    <text evidence="2">Belongs to the cytochrome P450 family.</text>
</comment>
<dbReference type="InterPro" id="IPR001128">
    <property type="entry name" value="Cyt_P450"/>
</dbReference>
<evidence type="ECO:0000256" key="6">
    <source>
        <dbReference type="ARBA" id="ARBA00023004"/>
    </source>
</evidence>
<reference evidence="8 9" key="1">
    <citation type="journal article" date="2016" name="Sci. Rep.">
        <title>Peltaster fructicola genome reveals evolution from an invasive phytopathogen to an ectophytic parasite.</title>
        <authorList>
            <person name="Xu C."/>
            <person name="Chen H."/>
            <person name="Gleason M.L."/>
            <person name="Xu J.R."/>
            <person name="Liu H."/>
            <person name="Zhang R."/>
            <person name="Sun G."/>
        </authorList>
    </citation>
    <scope>NUCLEOTIDE SEQUENCE [LARGE SCALE GENOMIC DNA]</scope>
    <source>
        <strain evidence="8 9">LNHT1506</strain>
    </source>
</reference>
<dbReference type="InterPro" id="IPR036396">
    <property type="entry name" value="Cyt_P450_sf"/>
</dbReference>
<organism evidence="8 9">
    <name type="scientific">Peltaster fructicola</name>
    <dbReference type="NCBI Taxonomy" id="286661"/>
    <lineage>
        <taxon>Eukaryota</taxon>
        <taxon>Fungi</taxon>
        <taxon>Dikarya</taxon>
        <taxon>Ascomycota</taxon>
        <taxon>Pezizomycotina</taxon>
        <taxon>Dothideomycetes</taxon>
        <taxon>Dothideomycetes incertae sedis</taxon>
        <taxon>Peltaster</taxon>
    </lineage>
</organism>
<evidence type="ECO:0000256" key="1">
    <source>
        <dbReference type="ARBA" id="ARBA00001971"/>
    </source>
</evidence>
<dbReference type="PANTHER" id="PTHR24287">
    <property type="entry name" value="P450, PUTATIVE (EUROFUNG)-RELATED"/>
    <property type="match status" value="1"/>
</dbReference>
<evidence type="ECO:0008006" key="10">
    <source>
        <dbReference type="Google" id="ProtNLM"/>
    </source>
</evidence>
<dbReference type="OrthoDB" id="1470350at2759"/>
<evidence type="ECO:0000313" key="9">
    <source>
        <dbReference type="Proteomes" id="UP000503462"/>
    </source>
</evidence>
<protein>
    <recommendedName>
        <fullName evidence="10">Cytochrome P450</fullName>
    </recommendedName>
</protein>
<dbReference type="GO" id="GO:0005506">
    <property type="term" value="F:iron ion binding"/>
    <property type="evidence" value="ECO:0007669"/>
    <property type="project" value="InterPro"/>
</dbReference>
<comment type="cofactor">
    <cofactor evidence="1">
        <name>heme</name>
        <dbReference type="ChEBI" id="CHEBI:30413"/>
    </cofactor>
</comment>
<gene>
    <name evidence="8" type="ORF">AMS68_003450</name>
</gene>
<keyword evidence="9" id="KW-1185">Reference proteome</keyword>
<name>A0A6H0XT85_9PEZI</name>
<dbReference type="PRINTS" id="PR01239">
    <property type="entry name" value="EP450IICYP52"/>
</dbReference>
<proteinExistence type="inferred from homology"/>
<keyword evidence="7" id="KW-0503">Monooxygenase</keyword>
<dbReference type="Gene3D" id="1.10.630.10">
    <property type="entry name" value="Cytochrome P450"/>
    <property type="match status" value="1"/>
</dbReference>
<sequence>MAVMNYSVVILSLAACSLLAFVISSHRRQQALKLLSQQHNCQPPKCLPNKWFPPLGLDKLDKVIAAEKTRTYPLLMLQEHETHGDTYTQYGGGVFTVITRDPRNIREVLSRQFKSFDIGHARHGCVMPLLGDGIFTQDGEKWSRSRKQLAPLVQRPSLPDLQLIERHFQRLLTKIEAKAGQTMDMKDYLFDLSLELTTEFLLGEVPADGGSQASSWLTSLVVELNTAFAWIARRERLKVFYWLVDGFQFRRSCSAAQRIVADLVAKAAKDVRASGEDSYVAFAPLLQQGSNQDNIRDQVLNLLLAGRDTSGVLLCWIFYVLGRDSNLVKILKTEILATLTEDKTRCPSKHELNGMKKLDNFITETLRFFPPVPINGRLSNADAVLPHGGGKDGEAPFVVPKGSIVAFSAFATQRSTALYGPDADKFDIDRWDNDQVKERRMIDWSFHPFIGGPRKCIGGESVTPSQSYG</sequence>
<dbReference type="PRINTS" id="PR00385">
    <property type="entry name" value="P450"/>
</dbReference>
<dbReference type="Pfam" id="PF00067">
    <property type="entry name" value="p450"/>
    <property type="match status" value="1"/>
</dbReference>
<dbReference type="InterPro" id="IPR047146">
    <property type="entry name" value="Cyt_P450_E_CYP52_fungi"/>
</dbReference>
<keyword evidence="5" id="KW-0560">Oxidoreductase</keyword>
<evidence type="ECO:0000313" key="8">
    <source>
        <dbReference type="EMBL" id="QIW97932.1"/>
    </source>
</evidence>
<evidence type="ECO:0000256" key="4">
    <source>
        <dbReference type="ARBA" id="ARBA00022723"/>
    </source>
</evidence>
<evidence type="ECO:0000256" key="5">
    <source>
        <dbReference type="ARBA" id="ARBA00023002"/>
    </source>
</evidence>
<keyword evidence="6" id="KW-0408">Iron</keyword>
<dbReference type="Proteomes" id="UP000503462">
    <property type="component" value="Chromosome 2"/>
</dbReference>
<evidence type="ECO:0000256" key="2">
    <source>
        <dbReference type="ARBA" id="ARBA00010617"/>
    </source>
</evidence>
<dbReference type="InterPro" id="IPR002974">
    <property type="entry name" value="Cyt_P450_E_CYP52_ascomycetes"/>
</dbReference>
<dbReference type="GO" id="GO:0016712">
    <property type="term" value="F:oxidoreductase activity, acting on paired donors, with incorporation or reduction of molecular oxygen, reduced flavin or flavoprotein as one donor, and incorporation of one atom of oxygen"/>
    <property type="evidence" value="ECO:0007669"/>
    <property type="project" value="InterPro"/>
</dbReference>
<keyword evidence="3" id="KW-0349">Heme</keyword>
<keyword evidence="4" id="KW-0479">Metal-binding</keyword>
<evidence type="ECO:0000256" key="3">
    <source>
        <dbReference type="ARBA" id="ARBA00022617"/>
    </source>
</evidence>
<dbReference type="PANTHER" id="PTHR24287:SF1">
    <property type="entry name" value="P450, PUTATIVE (EUROFUNG)-RELATED"/>
    <property type="match status" value="1"/>
</dbReference>
<dbReference type="SUPFAM" id="SSF48264">
    <property type="entry name" value="Cytochrome P450"/>
    <property type="match status" value="1"/>
</dbReference>
<dbReference type="AlphaFoldDB" id="A0A6H0XT85"/>